<name>A0ACC6M0C7_9BACI</name>
<reference evidence="1" key="1">
    <citation type="submission" date="2023-11" db="EMBL/GenBank/DDBJ databases">
        <title>Gracilibacillus pellucida a moderately halophilic bacterium isolated from saline soil in Xinjiang province.</title>
        <authorList>
            <person name="Zhang Z."/>
            <person name="Tan F."/>
            <person name="Wang Y."/>
            <person name="Xia M."/>
        </authorList>
    </citation>
    <scope>NUCLEOTIDE SEQUENCE</scope>
    <source>
        <strain evidence="1">S3-1-1</strain>
    </source>
</reference>
<dbReference type="Proteomes" id="UP001277972">
    <property type="component" value="Unassembled WGS sequence"/>
</dbReference>
<gene>
    <name evidence="1" type="ORF">SH601_00155</name>
</gene>
<sequence>MNTSKRSLAITFFMISTFAIGMTEYVVTGLLTQFARDLDVAVSTTGLLLSVYAISVAVFGPLLRIITIKIAPKPLLLALMALFIISNMMAALAPNFEVLLLSRLFSAAMHAPFFGIAMTVAISISEKSKGTKAIALVQGGLTIAVMLGVPFGSFIGGMFHWRYVFWFIVLSGIIAFIGMFFTTPNIKPDVPPVLKEELKMVKNKSVMLVMAIIVFGFSGVFTAYTFQEPMLRDITGFGLTGITVAMLCFGIGAVLGNFLSGSVAPEQLTKRLMQSLGLLAVVLAAFTFLIPVKSLALVMAFLFGIGTFGTTPLLNAKIILGAKEAPALSGTIAGAVFNLANSLGAMLGTLLLSNGISYRGITFTAAGIILFGLLLAVITNRVEDKSLYYSSERS</sequence>
<organism evidence="1 2">
    <name type="scientific">Gracilibacillus pellucidus</name>
    <dbReference type="NCBI Taxonomy" id="3095368"/>
    <lineage>
        <taxon>Bacteria</taxon>
        <taxon>Bacillati</taxon>
        <taxon>Bacillota</taxon>
        <taxon>Bacilli</taxon>
        <taxon>Bacillales</taxon>
        <taxon>Bacillaceae</taxon>
        <taxon>Gracilibacillus</taxon>
    </lineage>
</organism>
<dbReference type="EMBL" id="JAWZSR010000001">
    <property type="protein sequence ID" value="MDX8044384.1"/>
    <property type="molecule type" value="Genomic_DNA"/>
</dbReference>
<evidence type="ECO:0000313" key="2">
    <source>
        <dbReference type="Proteomes" id="UP001277972"/>
    </source>
</evidence>
<accession>A0ACC6M0C7</accession>
<comment type="caution">
    <text evidence="1">The sequence shown here is derived from an EMBL/GenBank/DDBJ whole genome shotgun (WGS) entry which is preliminary data.</text>
</comment>
<proteinExistence type="predicted"/>
<protein>
    <submittedName>
        <fullName evidence="1">MFS transporter</fullName>
    </submittedName>
</protein>
<keyword evidence="2" id="KW-1185">Reference proteome</keyword>
<evidence type="ECO:0000313" key="1">
    <source>
        <dbReference type="EMBL" id="MDX8044384.1"/>
    </source>
</evidence>